<evidence type="ECO:0000256" key="4">
    <source>
        <dbReference type="ARBA" id="ARBA00012381"/>
    </source>
</evidence>
<dbReference type="AlphaFoldDB" id="A0A0M4CYQ4"/>
<evidence type="ECO:0000256" key="2">
    <source>
        <dbReference type="ARBA" id="ARBA00001947"/>
    </source>
</evidence>
<evidence type="ECO:0000313" key="12">
    <source>
        <dbReference type="EMBL" id="ALC15527.1"/>
    </source>
</evidence>
<evidence type="ECO:0000256" key="3">
    <source>
        <dbReference type="ARBA" id="ARBA00009595"/>
    </source>
</evidence>
<evidence type="ECO:0000256" key="9">
    <source>
        <dbReference type="ARBA" id="ARBA00023679"/>
    </source>
</evidence>
<dbReference type="InterPro" id="IPR000086">
    <property type="entry name" value="NUDIX_hydrolase_dom"/>
</dbReference>
<dbReference type="Pfam" id="PF09297">
    <property type="entry name" value="Zn_ribbon_NUD"/>
    <property type="match status" value="1"/>
</dbReference>
<evidence type="ECO:0000256" key="10">
    <source>
        <dbReference type="RuleBase" id="RU003476"/>
    </source>
</evidence>
<dbReference type="PROSITE" id="PS00893">
    <property type="entry name" value="NUDIX_BOX"/>
    <property type="match status" value="1"/>
</dbReference>
<dbReference type="InterPro" id="IPR015375">
    <property type="entry name" value="NADH_PPase-like_N"/>
</dbReference>
<keyword evidence="13" id="KW-1185">Reference proteome</keyword>
<dbReference type="CDD" id="cd03429">
    <property type="entry name" value="NUDIX_NADH_pyrophosphatase_Nudt13"/>
    <property type="match status" value="1"/>
</dbReference>
<evidence type="ECO:0000313" key="13">
    <source>
        <dbReference type="Proteomes" id="UP000057158"/>
    </source>
</evidence>
<dbReference type="GO" id="GO:0035529">
    <property type="term" value="F:NADH pyrophosphatase activity"/>
    <property type="evidence" value="ECO:0007669"/>
    <property type="project" value="TreeGrafter"/>
</dbReference>
<dbReference type="NCBIfam" id="NF001299">
    <property type="entry name" value="PRK00241.1"/>
    <property type="match status" value="1"/>
</dbReference>
<dbReference type="EMBL" id="CP010802">
    <property type="protein sequence ID" value="ALC15527.1"/>
    <property type="molecule type" value="Genomic_DNA"/>
</dbReference>
<proteinExistence type="inferred from homology"/>
<dbReference type="InterPro" id="IPR050241">
    <property type="entry name" value="NAD-cap_RNA_hydrolase_NudC"/>
</dbReference>
<comment type="similarity">
    <text evidence="3">Belongs to the Nudix hydrolase family. NudC subfamily.</text>
</comment>
<dbReference type="EC" id="3.6.1.22" evidence="4"/>
<dbReference type="STRING" id="1603606.DSOUD_0739"/>
<keyword evidence="5" id="KW-0479">Metal-binding</keyword>
<sequence>MTPLPDFYPSPLHLPFNSTALQRDFVLAPPDADPGGPGFSVLLRGGDLLVEPAGGGYRLPSGPFPLGAGEGEIAPLYLGLWQGRPCRALSWPRDREVPSGLVAESLLAAEPQLSIELLSLGGTAGQILHWEKNSVCCSRCGFATLPVPGEWGKKCSGCGYAHYPHIHPCVIVLVRRGKELLLTRKAEWPPGRYSLVAGFVDFGECFEEAVVREVREETGIEVRDVRYLGSQCWPFPSQVMAGFVADYAGGEVVVEEKELEDVRWFSPEALPQLPPRRSIARYIIDRALAGDWT</sequence>
<accession>A0A0M4CYQ4</accession>
<dbReference type="OrthoDB" id="9791656at2"/>
<dbReference type="PANTHER" id="PTHR42904:SF6">
    <property type="entry name" value="NAD-CAPPED RNA HYDROLASE NUDT12"/>
    <property type="match status" value="1"/>
</dbReference>
<feature type="domain" description="Nudix hydrolase" evidence="11">
    <location>
        <begin position="164"/>
        <end position="287"/>
    </location>
</feature>
<evidence type="ECO:0000256" key="7">
    <source>
        <dbReference type="ARBA" id="ARBA00022842"/>
    </source>
</evidence>
<dbReference type="GO" id="GO:0046872">
    <property type="term" value="F:metal ion binding"/>
    <property type="evidence" value="ECO:0007669"/>
    <property type="project" value="UniProtKB-KW"/>
</dbReference>
<dbReference type="PRINTS" id="PR00502">
    <property type="entry name" value="NUDIXFAMILY"/>
</dbReference>
<dbReference type="InterPro" id="IPR015797">
    <property type="entry name" value="NUDIX_hydrolase-like_dom_sf"/>
</dbReference>
<dbReference type="Pfam" id="PF00293">
    <property type="entry name" value="NUDIX"/>
    <property type="match status" value="1"/>
</dbReference>
<dbReference type="Gene3D" id="3.90.79.20">
    <property type="match status" value="1"/>
</dbReference>
<dbReference type="InterPro" id="IPR049734">
    <property type="entry name" value="NudC-like_C"/>
</dbReference>
<dbReference type="PROSITE" id="PS51462">
    <property type="entry name" value="NUDIX"/>
    <property type="match status" value="1"/>
</dbReference>
<dbReference type="GO" id="GO:0019677">
    <property type="term" value="P:NAD+ catabolic process"/>
    <property type="evidence" value="ECO:0007669"/>
    <property type="project" value="TreeGrafter"/>
</dbReference>
<evidence type="ECO:0000256" key="1">
    <source>
        <dbReference type="ARBA" id="ARBA00001946"/>
    </source>
</evidence>
<name>A0A0M4CYQ4_9BACT</name>
<comment type="cofactor">
    <cofactor evidence="2">
        <name>Zn(2+)</name>
        <dbReference type="ChEBI" id="CHEBI:29105"/>
    </cofactor>
</comment>
<dbReference type="PATRIC" id="fig|1603606.3.peg.808"/>
<reference evidence="12 13" key="1">
    <citation type="submission" date="2015-07" db="EMBL/GenBank/DDBJ databases">
        <title>Isolation and Genomic Characterization of a Novel Halophilic Metal-Reducing Deltaproteobacterium from the Deep Subsurface.</title>
        <authorList>
            <person name="Badalamenti J.P."/>
            <person name="Summers Z.M."/>
            <person name="Gralnick J.A."/>
            <person name="Bond D.R."/>
        </authorList>
    </citation>
    <scope>NUCLEOTIDE SEQUENCE [LARGE SCALE GENOMIC DNA]</scope>
    <source>
        <strain evidence="12 13">WTL</strain>
    </source>
</reference>
<dbReference type="GO" id="GO:0006742">
    <property type="term" value="P:NADP+ catabolic process"/>
    <property type="evidence" value="ECO:0007669"/>
    <property type="project" value="TreeGrafter"/>
</dbReference>
<gene>
    <name evidence="12" type="primary">nudC</name>
    <name evidence="12" type="ORF">DSOUD_0739</name>
</gene>
<dbReference type="Gene3D" id="3.90.79.10">
    <property type="entry name" value="Nucleoside Triphosphate Pyrophosphohydrolase"/>
    <property type="match status" value="1"/>
</dbReference>
<keyword evidence="6 10" id="KW-0378">Hydrolase</keyword>
<protein>
    <recommendedName>
        <fullName evidence="4">NAD(+) diphosphatase</fullName>
        <ecNumber evidence="4">3.6.1.22</ecNumber>
    </recommendedName>
</protein>
<dbReference type="GO" id="GO:0005829">
    <property type="term" value="C:cytosol"/>
    <property type="evidence" value="ECO:0007669"/>
    <property type="project" value="TreeGrafter"/>
</dbReference>
<evidence type="ECO:0000256" key="5">
    <source>
        <dbReference type="ARBA" id="ARBA00022723"/>
    </source>
</evidence>
<dbReference type="SUPFAM" id="SSF55811">
    <property type="entry name" value="Nudix"/>
    <property type="match status" value="2"/>
</dbReference>
<dbReference type="InterPro" id="IPR015376">
    <property type="entry name" value="Znr_NADH_PPase"/>
</dbReference>
<keyword evidence="8" id="KW-0520">NAD</keyword>
<keyword evidence="7" id="KW-0460">Magnesium</keyword>
<dbReference type="KEGG" id="des:DSOUD_0739"/>
<dbReference type="InterPro" id="IPR020476">
    <property type="entry name" value="Nudix_hydrolase"/>
</dbReference>
<dbReference type="Proteomes" id="UP000057158">
    <property type="component" value="Chromosome"/>
</dbReference>
<evidence type="ECO:0000256" key="8">
    <source>
        <dbReference type="ARBA" id="ARBA00023027"/>
    </source>
</evidence>
<dbReference type="InterPro" id="IPR020084">
    <property type="entry name" value="NUDIX_hydrolase_CS"/>
</dbReference>
<evidence type="ECO:0000259" key="11">
    <source>
        <dbReference type="PROSITE" id="PS51462"/>
    </source>
</evidence>
<evidence type="ECO:0000256" key="6">
    <source>
        <dbReference type="ARBA" id="ARBA00022801"/>
    </source>
</evidence>
<dbReference type="Pfam" id="PF09296">
    <property type="entry name" value="NUDIX-like"/>
    <property type="match status" value="1"/>
</dbReference>
<organism evidence="12 13">
    <name type="scientific">Desulfuromonas soudanensis</name>
    <dbReference type="NCBI Taxonomy" id="1603606"/>
    <lineage>
        <taxon>Bacteria</taxon>
        <taxon>Pseudomonadati</taxon>
        <taxon>Thermodesulfobacteriota</taxon>
        <taxon>Desulfuromonadia</taxon>
        <taxon>Desulfuromonadales</taxon>
        <taxon>Desulfuromonadaceae</taxon>
        <taxon>Desulfuromonas</taxon>
    </lineage>
</organism>
<dbReference type="PANTHER" id="PTHR42904">
    <property type="entry name" value="NUDIX HYDROLASE, NUDC SUBFAMILY"/>
    <property type="match status" value="1"/>
</dbReference>
<comment type="catalytic activity">
    <reaction evidence="9">
        <text>a 5'-end NAD(+)-phospho-ribonucleoside in mRNA + H2O = a 5'-end phospho-adenosine-phospho-ribonucleoside in mRNA + beta-nicotinamide D-ribonucleotide + 2 H(+)</text>
        <dbReference type="Rhea" id="RHEA:60876"/>
        <dbReference type="Rhea" id="RHEA-COMP:15698"/>
        <dbReference type="Rhea" id="RHEA-COMP:15719"/>
        <dbReference type="ChEBI" id="CHEBI:14649"/>
        <dbReference type="ChEBI" id="CHEBI:15377"/>
        <dbReference type="ChEBI" id="CHEBI:15378"/>
        <dbReference type="ChEBI" id="CHEBI:144029"/>
        <dbReference type="ChEBI" id="CHEBI:144051"/>
    </reaction>
    <physiologicalReaction direction="left-to-right" evidence="9">
        <dbReference type="Rhea" id="RHEA:60877"/>
    </physiologicalReaction>
</comment>
<comment type="cofactor">
    <cofactor evidence="1">
        <name>Mg(2+)</name>
        <dbReference type="ChEBI" id="CHEBI:18420"/>
    </cofactor>
</comment>
<dbReference type="RefSeq" id="WP_053549724.1">
    <property type="nucleotide sequence ID" value="NZ_CP010802.1"/>
</dbReference>